<dbReference type="SUPFAM" id="SSF52518">
    <property type="entry name" value="Thiamin diphosphate-binding fold (THDP-binding)"/>
    <property type="match status" value="2"/>
</dbReference>
<keyword evidence="12" id="KW-1185">Reference proteome</keyword>
<dbReference type="GO" id="GO:0070204">
    <property type="term" value="F:2-succinyl-5-enolpyruvyl-6-hydroxy-3-cyclohexene-1-carboxylic-acid synthase activity"/>
    <property type="evidence" value="ECO:0007669"/>
    <property type="project" value="UniProtKB-EC"/>
</dbReference>
<organism evidence="11 12">
    <name type="scientific">Sutcliffiella tianshenii</name>
    <dbReference type="NCBI Taxonomy" id="1463404"/>
    <lineage>
        <taxon>Bacteria</taxon>
        <taxon>Bacillati</taxon>
        <taxon>Bacillota</taxon>
        <taxon>Bacilli</taxon>
        <taxon>Bacillales</taxon>
        <taxon>Bacillaceae</taxon>
        <taxon>Sutcliffiella</taxon>
    </lineage>
</organism>
<evidence type="ECO:0000259" key="10">
    <source>
        <dbReference type="Pfam" id="PF16582"/>
    </source>
</evidence>
<dbReference type="InterPro" id="IPR032264">
    <property type="entry name" value="MenD_middle"/>
</dbReference>
<dbReference type="Pfam" id="PF16582">
    <property type="entry name" value="TPP_enzyme_M_2"/>
    <property type="match status" value="1"/>
</dbReference>
<dbReference type="InterPro" id="IPR029035">
    <property type="entry name" value="DHS-like_NAD/FAD-binding_dom"/>
</dbReference>
<evidence type="ECO:0000256" key="5">
    <source>
        <dbReference type="ARBA" id="ARBA00023052"/>
    </source>
</evidence>
<dbReference type="CDD" id="cd07037">
    <property type="entry name" value="TPP_PYR_MenD"/>
    <property type="match status" value="1"/>
</dbReference>
<keyword evidence="6 7" id="KW-0464">Manganese</keyword>
<evidence type="ECO:0000256" key="6">
    <source>
        <dbReference type="ARBA" id="ARBA00023211"/>
    </source>
</evidence>
<dbReference type="SUPFAM" id="SSF52467">
    <property type="entry name" value="DHS-like NAD/FAD-binding domain"/>
    <property type="match status" value="1"/>
</dbReference>
<dbReference type="NCBIfam" id="TIGR00173">
    <property type="entry name" value="menD"/>
    <property type="match status" value="1"/>
</dbReference>
<evidence type="ECO:0000313" key="11">
    <source>
        <dbReference type="EMBL" id="MBM7621452.1"/>
    </source>
</evidence>
<evidence type="ECO:0000313" key="12">
    <source>
        <dbReference type="Proteomes" id="UP000737402"/>
    </source>
</evidence>
<dbReference type="Gene3D" id="3.40.50.1220">
    <property type="entry name" value="TPP-binding domain"/>
    <property type="match status" value="1"/>
</dbReference>
<dbReference type="EMBL" id="JAFBED010000007">
    <property type="protein sequence ID" value="MBM7621452.1"/>
    <property type="molecule type" value="Genomic_DNA"/>
</dbReference>
<dbReference type="PANTHER" id="PTHR42916:SF1">
    <property type="entry name" value="PROTEIN PHYLLO, CHLOROPLASTIC"/>
    <property type="match status" value="1"/>
</dbReference>
<evidence type="ECO:0000256" key="4">
    <source>
        <dbReference type="ARBA" id="ARBA00022842"/>
    </source>
</evidence>
<keyword evidence="1 7" id="KW-0474">Menaquinone biosynthesis</keyword>
<proteinExistence type="inferred from homology"/>
<evidence type="ECO:0000256" key="7">
    <source>
        <dbReference type="HAMAP-Rule" id="MF_01659"/>
    </source>
</evidence>
<feature type="domain" description="Menaquinone biosynthesis protein MenD middle" evidence="10">
    <location>
        <begin position="222"/>
        <end position="406"/>
    </location>
</feature>
<evidence type="ECO:0000259" key="8">
    <source>
        <dbReference type="Pfam" id="PF02775"/>
    </source>
</evidence>
<dbReference type="RefSeq" id="WP_204418235.1">
    <property type="nucleotide sequence ID" value="NZ_JAFBED010000007.1"/>
</dbReference>
<accession>A0ABS2P492</accession>
<protein>
    <recommendedName>
        <fullName evidence="7">2-succinyl-5-enolpyruvyl-6-hydroxy-3-cyclohexene-1-carboxylate synthase</fullName>
        <shortName evidence="7">SEPHCHC synthase</shortName>
        <ecNumber evidence="7">2.2.1.9</ecNumber>
    </recommendedName>
    <alternativeName>
        <fullName evidence="7">Menaquinone biosynthesis protein MenD</fullName>
    </alternativeName>
</protein>
<dbReference type="Pfam" id="PF02776">
    <property type="entry name" value="TPP_enzyme_N"/>
    <property type="match status" value="1"/>
</dbReference>
<name>A0ABS2P492_9BACI</name>
<comment type="similarity">
    <text evidence="7">Belongs to the TPP enzyme family. MenD subfamily.</text>
</comment>
<evidence type="ECO:0000259" key="9">
    <source>
        <dbReference type="Pfam" id="PF02776"/>
    </source>
</evidence>
<reference evidence="11 12" key="1">
    <citation type="submission" date="2021-01" db="EMBL/GenBank/DDBJ databases">
        <title>Genomic Encyclopedia of Type Strains, Phase IV (KMG-IV): sequencing the most valuable type-strain genomes for metagenomic binning, comparative biology and taxonomic classification.</title>
        <authorList>
            <person name="Goeker M."/>
        </authorList>
    </citation>
    <scope>NUCLEOTIDE SEQUENCE [LARGE SCALE GENOMIC DNA]</scope>
    <source>
        <strain evidence="11 12">DSM 25879</strain>
    </source>
</reference>
<keyword evidence="5 7" id="KW-0786">Thiamine pyrophosphate</keyword>
<comment type="pathway">
    <text evidence="7">Quinol/quinone metabolism; 1,4-dihydroxy-2-naphthoate biosynthesis; 1,4-dihydroxy-2-naphthoate from chorismate: step 2/7.</text>
</comment>
<feature type="domain" description="Thiamine pyrophosphate enzyme N-terminal TPP-binding" evidence="9">
    <location>
        <begin position="13"/>
        <end position="125"/>
    </location>
</feature>
<dbReference type="CDD" id="cd02009">
    <property type="entry name" value="TPP_SHCHC_synthase"/>
    <property type="match status" value="1"/>
</dbReference>
<comment type="function">
    <text evidence="7">Catalyzes the thiamine diphosphate-dependent decarboxylation of 2-oxoglutarate and the subsequent addition of the resulting succinic semialdehyde-thiamine pyrophosphate anion to isochorismate to yield 2-succinyl-5-enolpyruvyl-6-hydroxy-3-cyclohexene-1-carboxylate (SEPHCHC).</text>
</comment>
<dbReference type="HAMAP" id="MF_01659">
    <property type="entry name" value="MenD"/>
    <property type="match status" value="1"/>
</dbReference>
<dbReference type="Pfam" id="PF02775">
    <property type="entry name" value="TPP_enzyme_C"/>
    <property type="match status" value="1"/>
</dbReference>
<dbReference type="EC" id="2.2.1.9" evidence="7"/>
<evidence type="ECO:0000256" key="3">
    <source>
        <dbReference type="ARBA" id="ARBA00022723"/>
    </source>
</evidence>
<dbReference type="InterPro" id="IPR012001">
    <property type="entry name" value="Thiamin_PyroP_enz_TPP-bd_dom"/>
</dbReference>
<dbReference type="InterPro" id="IPR011766">
    <property type="entry name" value="TPP_enzyme_TPP-bd"/>
</dbReference>
<comment type="cofactor">
    <cofactor evidence="7">
        <name>thiamine diphosphate</name>
        <dbReference type="ChEBI" id="CHEBI:58937"/>
    </cofactor>
    <text evidence="7">Binds 1 thiamine pyrophosphate per subunit.</text>
</comment>
<dbReference type="PIRSF" id="PIRSF004983">
    <property type="entry name" value="MenD"/>
    <property type="match status" value="1"/>
</dbReference>
<evidence type="ECO:0000256" key="1">
    <source>
        <dbReference type="ARBA" id="ARBA00022428"/>
    </source>
</evidence>
<comment type="cofactor">
    <cofactor evidence="7">
        <name>Mg(2+)</name>
        <dbReference type="ChEBI" id="CHEBI:18420"/>
    </cofactor>
    <cofactor evidence="7">
        <name>Mn(2+)</name>
        <dbReference type="ChEBI" id="CHEBI:29035"/>
    </cofactor>
</comment>
<keyword evidence="2 7" id="KW-0808">Transferase</keyword>
<dbReference type="InterPro" id="IPR029061">
    <property type="entry name" value="THDP-binding"/>
</dbReference>
<dbReference type="Proteomes" id="UP000737402">
    <property type="component" value="Unassembled WGS sequence"/>
</dbReference>
<comment type="subunit">
    <text evidence="7">Homodimer.</text>
</comment>
<dbReference type="Gene3D" id="3.40.50.970">
    <property type="match status" value="2"/>
</dbReference>
<dbReference type="PANTHER" id="PTHR42916">
    <property type="entry name" value="2-SUCCINYL-5-ENOLPYRUVYL-6-HYDROXY-3-CYCLOHEXENE-1-CARBOXYLATE SYNTHASE"/>
    <property type="match status" value="1"/>
</dbReference>
<gene>
    <name evidence="7" type="primary">menD</name>
    <name evidence="11" type="ORF">JOC95_003325</name>
</gene>
<keyword evidence="4 7" id="KW-0460">Magnesium</keyword>
<comment type="caution">
    <text evidence="11">The sequence shown here is derived from an EMBL/GenBank/DDBJ whole genome shotgun (WGS) entry which is preliminary data.</text>
</comment>
<evidence type="ECO:0000256" key="2">
    <source>
        <dbReference type="ARBA" id="ARBA00022679"/>
    </source>
</evidence>
<comment type="pathway">
    <text evidence="7">Quinol/quinone metabolism; menaquinone biosynthesis.</text>
</comment>
<sequence>MKPSDDMTYYLAAFVDELTQSGMTDVVISPGSRSTPIALLMAEHPKLEVTVLIDERSASFYALGLAKTTGKPVALLCTSGTAAANYYPAIVEAYQARVPLLILTADRPHELRDIGAPQAIDQIKMYGSYVKWFVEMSLPADERPMIQYTRTMAARAIGTSVSAPRGPVHLNFPLREPLLPNLQAEDLWTKYGEANGSIVDVQVGSFSISEDQTAFFSQLFSKKNKGIIVCGEMPVGSEFPERVTELAEALQYPIFADPLSGLRTGSHAKEMICEGYDAFLREDAVKEAIEPEVIIRFGAMPVSKFLMQYIARATSADHIVIDGDGGWRDPTMQASYMVHCKEDIFCEKILTLISPRKEPSWVKKIVSINERTKNILSSPHENENMFEGNVITELQALLPKGSAIFVGNSMPIRDADTFFLKNDKDIKVLANRGANGIDGVVSTALAASNAYDRLVLVIGDLSFYHDMNGLLAAKLLKLDVTIVLINNNGGGIFSFLPQSKIDSHFETLFGTPMNMDFEHAARLYDANYSLVGSWDSFRSELSKSLSNKGLHIIEVPTNREENEHEHRKLWNSVSQEIKLSLSREI</sequence>
<dbReference type="InterPro" id="IPR004433">
    <property type="entry name" value="MenaQ_synth_MenD"/>
</dbReference>
<comment type="catalytic activity">
    <reaction evidence="7">
        <text>isochorismate + 2-oxoglutarate + H(+) = 5-enolpyruvoyl-6-hydroxy-2-succinyl-cyclohex-3-ene-1-carboxylate + CO2</text>
        <dbReference type="Rhea" id="RHEA:25593"/>
        <dbReference type="ChEBI" id="CHEBI:15378"/>
        <dbReference type="ChEBI" id="CHEBI:16526"/>
        <dbReference type="ChEBI" id="CHEBI:16810"/>
        <dbReference type="ChEBI" id="CHEBI:29780"/>
        <dbReference type="ChEBI" id="CHEBI:58818"/>
        <dbReference type="EC" id="2.2.1.9"/>
    </reaction>
</comment>
<feature type="domain" description="Thiamine pyrophosphate enzyme TPP-binding" evidence="8">
    <location>
        <begin position="441"/>
        <end position="555"/>
    </location>
</feature>
<keyword evidence="3 7" id="KW-0479">Metal-binding</keyword>